<gene>
    <name evidence="15" type="primary">GSDME</name>
    <name evidence="15" type="synonym">gsdmeb</name>
</gene>
<evidence type="ECO:0000256" key="9">
    <source>
        <dbReference type="ARBA" id="ARBA00023136"/>
    </source>
</evidence>
<keyword evidence="8" id="KW-0812">Transmembrane</keyword>
<name>A0A668AEU0_9TELE</name>
<evidence type="ECO:0000256" key="3">
    <source>
        <dbReference type="ARBA" id="ARBA00009279"/>
    </source>
</evidence>
<dbReference type="PANTHER" id="PTHR15207">
    <property type="entry name" value="NONSYNDROMIC HEARING IMPAIRMENT PROTEIN"/>
    <property type="match status" value="1"/>
</dbReference>
<sequence>MCDSLCCLCRGRGVSFPLSGRSTRSSRQSVHTVPPRLSSPDQPRKSFWCASRTSRRSPSEMFVTATRNFVEEVDHDGFLIPVSSLNDSVALLSLVVKRKRFWFWQKPKYLPTDFTLNDLLTGDTPIKPTVIETDFIKYDGTFGDNIQGNIDANLAHSSLNFEGKDTTKLKSSFGTLKKQELDVQKLLRDSKDRVLDMSHCLIQQTKEKHRQSFGVVKERIVTTQPSSVIEEVQQGGQCGGLLSLCGPKSTKVSLKENGSLSKDSNVTMEIPPQTVVAFGLIELEVKLSGHFELCLMSDTRGGFEVDGLLKGLLSSSGAPVRAAEQSCLRRELDQLSCHFHLLSALPASTRSSLLQHLMTATQDREAFCALENVMELMCLGKHPALGEVRTESQRQNIQAVLDLLELSGQVEHAQTALSDQSTSVVRAFHLIISALDEMTDDCLAVLRMHSTPTVLQALELLVQCVAGGGETPLSTSGLAPLTEGFEKTQHLFASCNVTLKRDGDAVKMEINHQPGDLPLILCIAIRGLASLAHSV</sequence>
<keyword evidence="5" id="KW-1003">Cell membrane</keyword>
<evidence type="ECO:0000313" key="15">
    <source>
        <dbReference type="Ensembl" id="ENSMMDP00005043446.1"/>
    </source>
</evidence>
<dbReference type="InterPro" id="IPR042377">
    <property type="entry name" value="GSDME"/>
</dbReference>
<dbReference type="InterPro" id="IPR040460">
    <property type="entry name" value="Gasdermin_pore"/>
</dbReference>
<evidence type="ECO:0000256" key="1">
    <source>
        <dbReference type="ARBA" id="ARBA00004496"/>
    </source>
</evidence>
<reference evidence="15" key="1">
    <citation type="submission" date="2019-06" db="EMBL/GenBank/DDBJ databases">
        <authorList>
            <consortium name="Wellcome Sanger Institute Data Sharing"/>
        </authorList>
    </citation>
    <scope>NUCLEOTIDE SEQUENCE [LARGE SCALE GENOMIC DNA]</scope>
</reference>
<dbReference type="OrthoDB" id="8815334at2759"/>
<feature type="compositionally biased region" description="Polar residues" evidence="12">
    <location>
        <begin position="20"/>
        <end position="31"/>
    </location>
</feature>
<dbReference type="Ensembl" id="ENSMMDT00005044322.1">
    <property type="protein sequence ID" value="ENSMMDP00005043446.1"/>
    <property type="gene ID" value="ENSMMDG00005019986.1"/>
</dbReference>
<evidence type="ECO:0000256" key="11">
    <source>
        <dbReference type="ARBA" id="ARBA00023288"/>
    </source>
</evidence>
<dbReference type="Pfam" id="PF17708">
    <property type="entry name" value="Gasdermin_C"/>
    <property type="match status" value="1"/>
</dbReference>
<keyword evidence="16" id="KW-1185">Reference proteome</keyword>
<accession>A0A668AEU0</accession>
<dbReference type="GO" id="GO:0009617">
    <property type="term" value="P:response to bacterium"/>
    <property type="evidence" value="ECO:0007669"/>
    <property type="project" value="Ensembl"/>
</dbReference>
<proteinExistence type="inferred from homology"/>
<dbReference type="InParanoid" id="A0A668AEU0"/>
<keyword evidence="7" id="KW-1210">Necrosis</keyword>
<keyword evidence="9" id="KW-0472">Membrane</keyword>
<evidence type="ECO:0000256" key="12">
    <source>
        <dbReference type="SAM" id="MobiDB-lite"/>
    </source>
</evidence>
<evidence type="ECO:0000256" key="6">
    <source>
        <dbReference type="ARBA" id="ARBA00022490"/>
    </source>
</evidence>
<organism evidence="15 16">
    <name type="scientific">Myripristis murdjan</name>
    <name type="common">pinecone soldierfish</name>
    <dbReference type="NCBI Taxonomy" id="586833"/>
    <lineage>
        <taxon>Eukaryota</taxon>
        <taxon>Metazoa</taxon>
        <taxon>Chordata</taxon>
        <taxon>Craniata</taxon>
        <taxon>Vertebrata</taxon>
        <taxon>Euteleostomi</taxon>
        <taxon>Actinopterygii</taxon>
        <taxon>Neopterygii</taxon>
        <taxon>Teleostei</taxon>
        <taxon>Neoteleostei</taxon>
        <taxon>Acanthomorphata</taxon>
        <taxon>Holocentriformes</taxon>
        <taxon>Holocentridae</taxon>
        <taxon>Myripristis</taxon>
    </lineage>
</organism>
<dbReference type="GO" id="GO:0070269">
    <property type="term" value="P:pyroptotic inflammatory response"/>
    <property type="evidence" value="ECO:0007669"/>
    <property type="project" value="Ensembl"/>
</dbReference>
<evidence type="ECO:0000259" key="14">
    <source>
        <dbReference type="Pfam" id="PF17708"/>
    </source>
</evidence>
<dbReference type="FunCoup" id="A0A668AEU0">
    <property type="interactions" value="1029"/>
</dbReference>
<dbReference type="InterPro" id="IPR041263">
    <property type="entry name" value="Gasdermin_PUB"/>
</dbReference>
<dbReference type="GeneTree" id="ENSGT00940000155880"/>
<comment type="subcellular location">
    <subcellularLocation>
        <location evidence="2">Cell membrane</location>
        <topology evidence="2">Multi-pass membrane protein</topology>
    </subcellularLocation>
    <subcellularLocation>
        <location evidence="1">Cytoplasm</location>
    </subcellularLocation>
</comment>
<evidence type="ECO:0000256" key="4">
    <source>
        <dbReference type="ARBA" id="ARBA00022452"/>
    </source>
</evidence>
<keyword evidence="11" id="KW-0449">Lipoprotein</keyword>
<dbReference type="AlphaFoldDB" id="A0A668AEU0"/>
<feature type="domain" description="Gasdermin pore forming" evidence="13">
    <location>
        <begin position="61"/>
        <end position="304"/>
    </location>
</feature>
<protein>
    <submittedName>
        <fullName evidence="15">Gasdermin Eb</fullName>
    </submittedName>
</protein>
<dbReference type="RefSeq" id="XP_029927409.1">
    <property type="nucleotide sequence ID" value="XM_030071549.1"/>
</dbReference>
<evidence type="ECO:0000256" key="8">
    <source>
        <dbReference type="ARBA" id="ARBA00022692"/>
    </source>
</evidence>
<evidence type="ECO:0000256" key="5">
    <source>
        <dbReference type="ARBA" id="ARBA00022475"/>
    </source>
</evidence>
<evidence type="ECO:0000256" key="2">
    <source>
        <dbReference type="ARBA" id="ARBA00004651"/>
    </source>
</evidence>
<keyword evidence="4" id="KW-1134">Transmembrane beta strand</keyword>
<keyword evidence="6" id="KW-0963">Cytoplasm</keyword>
<dbReference type="GO" id="GO:0005737">
    <property type="term" value="C:cytoplasm"/>
    <property type="evidence" value="ECO:0007669"/>
    <property type="project" value="UniProtKB-SubCell"/>
</dbReference>
<feature type="domain" description="Gasdermin PUB" evidence="14">
    <location>
        <begin position="326"/>
        <end position="503"/>
    </location>
</feature>
<dbReference type="Pfam" id="PF04598">
    <property type="entry name" value="Gasdermin"/>
    <property type="match status" value="1"/>
</dbReference>
<evidence type="ECO:0000256" key="10">
    <source>
        <dbReference type="ARBA" id="ARBA00023139"/>
    </source>
</evidence>
<evidence type="ECO:0000259" key="13">
    <source>
        <dbReference type="Pfam" id="PF04598"/>
    </source>
</evidence>
<dbReference type="Proteomes" id="UP000472263">
    <property type="component" value="Chromosome 16"/>
</dbReference>
<dbReference type="GO" id="GO:0005886">
    <property type="term" value="C:plasma membrane"/>
    <property type="evidence" value="ECO:0007669"/>
    <property type="project" value="UniProtKB-SubCell"/>
</dbReference>
<evidence type="ECO:0000256" key="7">
    <source>
        <dbReference type="ARBA" id="ARBA00022590"/>
    </source>
</evidence>
<keyword evidence="10" id="KW-0564">Palmitate</keyword>
<reference evidence="15" key="2">
    <citation type="submission" date="2025-08" db="UniProtKB">
        <authorList>
            <consortium name="Ensembl"/>
        </authorList>
    </citation>
    <scope>IDENTIFICATION</scope>
</reference>
<dbReference type="GO" id="GO:0012501">
    <property type="term" value="P:programmed cell death"/>
    <property type="evidence" value="ECO:0007669"/>
    <property type="project" value="UniProtKB-KW"/>
</dbReference>
<evidence type="ECO:0000313" key="16">
    <source>
        <dbReference type="Proteomes" id="UP000472263"/>
    </source>
</evidence>
<comment type="similarity">
    <text evidence="3">Belongs to the gasdermin family.</text>
</comment>
<dbReference type="GO" id="GO:0042472">
    <property type="term" value="P:inner ear morphogenesis"/>
    <property type="evidence" value="ECO:0007669"/>
    <property type="project" value="Ensembl"/>
</dbReference>
<reference evidence="15" key="3">
    <citation type="submission" date="2025-09" db="UniProtKB">
        <authorList>
            <consortium name="Ensembl"/>
        </authorList>
    </citation>
    <scope>IDENTIFICATION</scope>
</reference>
<feature type="region of interest" description="Disordered" evidence="12">
    <location>
        <begin position="19"/>
        <end position="45"/>
    </location>
</feature>
<dbReference type="GeneID" id="115373257"/>
<dbReference type="PANTHER" id="PTHR15207:SF3">
    <property type="entry name" value="DEAFNESS, AUTOSOMAL DOMINANT 5-RELATED"/>
    <property type="match status" value="1"/>
</dbReference>